<dbReference type="PATRIC" id="fig|1346791.3.peg.1073"/>
<dbReference type="RefSeq" id="WP_021317050.1">
    <property type="nucleotide sequence ID" value="NZ_AUWY01000047.1"/>
</dbReference>
<reference evidence="1 2" key="1">
    <citation type="journal article" date="2013" name="Genome Announc.">
        <title>Draft Genome Sequence of Sphingobium ummariense Strain RL-3, a Hexachlorocyclohexane-Degrading Bacterium.</title>
        <authorList>
            <person name="Kohli P."/>
            <person name="Dua A."/>
            <person name="Sangwan N."/>
            <person name="Oldach P."/>
            <person name="Khurana J.P."/>
            <person name="Lal R."/>
        </authorList>
    </citation>
    <scope>NUCLEOTIDE SEQUENCE [LARGE SCALE GENOMIC DNA]</scope>
    <source>
        <strain evidence="1 2">RL-3</strain>
    </source>
</reference>
<dbReference type="eggNOG" id="COG3063">
    <property type="taxonomic scope" value="Bacteria"/>
</dbReference>
<dbReference type="InterPro" id="IPR011990">
    <property type="entry name" value="TPR-like_helical_dom_sf"/>
</dbReference>
<comment type="caution">
    <text evidence="1">The sequence shown here is derived from an EMBL/GenBank/DDBJ whole genome shotgun (WGS) entry which is preliminary data.</text>
</comment>
<dbReference type="InterPro" id="IPR019734">
    <property type="entry name" value="TPR_rpt"/>
</dbReference>
<gene>
    <name evidence="1" type="ORF">M529_05575</name>
</gene>
<dbReference type="EMBL" id="AUWY01000047">
    <property type="protein sequence ID" value="EQB33262.1"/>
    <property type="molecule type" value="Genomic_DNA"/>
</dbReference>
<dbReference type="Pfam" id="PF13432">
    <property type="entry name" value="TPR_16"/>
    <property type="match status" value="1"/>
</dbReference>
<dbReference type="STRING" id="1346791.M529_05575"/>
<proteinExistence type="predicted"/>
<sequence>MLAFLPLLLQAYDPEVEAVMNRSRQRKQEERAAAADAAAAQANQAAKATAAAQDGPVPIPAKFAAPFQACIDKANQSPDEAVAFAQKWRLEGGSFYARNCMGYAFSRAERWSPAIVAFEQAADEAERGGEMVQSARLWAQAGNAALASGDAAKARADFDAALARGIPDGLEKGEVYLDRARALVALGDNDGARTALDVALEQAPRDPLGWLLSATLARRTGQMTLAQGHIARAVQLSPDDASVALEEGNIAVLSAHEDVARSAWERAVRIAPASPAGKAAADNLSRLTAAKPAG</sequence>
<evidence type="ECO:0000313" key="1">
    <source>
        <dbReference type="EMBL" id="EQB33262.1"/>
    </source>
</evidence>
<organism evidence="1 2">
    <name type="scientific">Sphingobium ummariense RL-3</name>
    <dbReference type="NCBI Taxonomy" id="1346791"/>
    <lineage>
        <taxon>Bacteria</taxon>
        <taxon>Pseudomonadati</taxon>
        <taxon>Pseudomonadota</taxon>
        <taxon>Alphaproteobacteria</taxon>
        <taxon>Sphingomonadales</taxon>
        <taxon>Sphingomonadaceae</taxon>
        <taxon>Sphingobium</taxon>
    </lineage>
</organism>
<dbReference type="OrthoDB" id="7566477at2"/>
<protein>
    <submittedName>
        <fullName evidence="1">Uncharacterized protein</fullName>
    </submittedName>
</protein>
<evidence type="ECO:0000313" key="2">
    <source>
        <dbReference type="Proteomes" id="UP000015523"/>
    </source>
</evidence>
<dbReference type="Proteomes" id="UP000015523">
    <property type="component" value="Unassembled WGS sequence"/>
</dbReference>
<accession>T0J8V6</accession>
<keyword evidence="2" id="KW-1185">Reference proteome</keyword>
<dbReference type="SMART" id="SM00028">
    <property type="entry name" value="TPR"/>
    <property type="match status" value="4"/>
</dbReference>
<dbReference type="SUPFAM" id="SSF48452">
    <property type="entry name" value="TPR-like"/>
    <property type="match status" value="2"/>
</dbReference>
<name>T0J8V6_9SPHN</name>
<dbReference type="AlphaFoldDB" id="T0J8V6"/>
<dbReference type="Gene3D" id="1.25.40.10">
    <property type="entry name" value="Tetratricopeptide repeat domain"/>
    <property type="match status" value="1"/>
</dbReference>